<feature type="non-terminal residue" evidence="2">
    <location>
        <position position="1"/>
    </location>
</feature>
<proteinExistence type="predicted"/>
<organism evidence="2">
    <name type="scientific">marine metagenome</name>
    <dbReference type="NCBI Taxonomy" id="408172"/>
    <lineage>
        <taxon>unclassified sequences</taxon>
        <taxon>metagenomes</taxon>
        <taxon>ecological metagenomes</taxon>
    </lineage>
</organism>
<feature type="region of interest" description="Disordered" evidence="1">
    <location>
        <begin position="33"/>
        <end position="52"/>
    </location>
</feature>
<accession>A0A382ECL8</accession>
<sequence length="52" mass="6062">IFPASQQHFVYPFRTEDGKGERRSVSFNAVFSSKTEQDKLKKEQEGQQNDQL</sequence>
<evidence type="ECO:0000256" key="1">
    <source>
        <dbReference type="SAM" id="MobiDB-lite"/>
    </source>
</evidence>
<gene>
    <name evidence="2" type="ORF">METZ01_LOCUS201013</name>
</gene>
<protein>
    <submittedName>
        <fullName evidence="2">Uncharacterized protein</fullName>
    </submittedName>
</protein>
<reference evidence="2" key="1">
    <citation type="submission" date="2018-05" db="EMBL/GenBank/DDBJ databases">
        <authorList>
            <person name="Lanie J.A."/>
            <person name="Ng W.-L."/>
            <person name="Kazmierczak K.M."/>
            <person name="Andrzejewski T.M."/>
            <person name="Davidsen T.M."/>
            <person name="Wayne K.J."/>
            <person name="Tettelin H."/>
            <person name="Glass J.I."/>
            <person name="Rusch D."/>
            <person name="Podicherti R."/>
            <person name="Tsui H.-C.T."/>
            <person name="Winkler M.E."/>
        </authorList>
    </citation>
    <scope>NUCLEOTIDE SEQUENCE</scope>
</reference>
<name>A0A382ECL8_9ZZZZ</name>
<dbReference type="Gene3D" id="2.60.120.620">
    <property type="entry name" value="q2cbj1_9rhob like domain"/>
    <property type="match status" value="1"/>
</dbReference>
<dbReference type="AlphaFoldDB" id="A0A382ECL8"/>
<feature type="compositionally biased region" description="Basic and acidic residues" evidence="1">
    <location>
        <begin position="35"/>
        <end position="45"/>
    </location>
</feature>
<dbReference type="EMBL" id="UINC01043723">
    <property type="protein sequence ID" value="SVB48159.1"/>
    <property type="molecule type" value="Genomic_DNA"/>
</dbReference>
<evidence type="ECO:0000313" key="2">
    <source>
        <dbReference type="EMBL" id="SVB48159.1"/>
    </source>
</evidence>